<proteinExistence type="inferred from homology"/>
<sequence>MNLLHLEYFYTVAKEGGYLRASEKLRIQQPAISRMVAQLEDYFGFKLFERLGRNVRLTEKGQEVFESCKRIFGEVEGLQMSLGKISGEAKGPLMIAAAEAISSHLLPGILSTFLAQRPKLYPNIFSGPASMLMKKMEEGDIELGLFFHIPDISDKLVIEKKIALPFRLVVRKDLKKDLSVLSSFIGSREIDDIGTRRFPTIEKMKARYPDVKIKISSNNLTAHKELVMQGLGVSILPEFLVHTELKNKELVDVLPGEEFQFSLKVLRRKNAILSLGSTQFLESLHSHLRA</sequence>
<dbReference type="RefSeq" id="WP_061836731.1">
    <property type="nucleotide sequence ID" value="NZ_LUKE01000006.1"/>
</dbReference>
<dbReference type="SUPFAM" id="SSF46785">
    <property type="entry name" value="Winged helix' DNA-binding domain"/>
    <property type="match status" value="1"/>
</dbReference>
<name>A0A150WF47_BDEBC</name>
<dbReference type="PROSITE" id="PS50931">
    <property type="entry name" value="HTH_LYSR"/>
    <property type="match status" value="1"/>
</dbReference>
<dbReference type="PRINTS" id="PR00039">
    <property type="entry name" value="HTHLYSR"/>
</dbReference>
<keyword evidence="2" id="KW-0805">Transcription regulation</keyword>
<protein>
    <recommendedName>
        <fullName evidence="5">HTH lysR-type domain-containing protein</fullName>
    </recommendedName>
</protein>
<dbReference type="OrthoDB" id="9771171at2"/>
<reference evidence="6 7" key="1">
    <citation type="submission" date="2016-03" db="EMBL/GenBank/DDBJ databases">
        <authorList>
            <person name="Ploux O."/>
        </authorList>
    </citation>
    <scope>NUCLEOTIDE SEQUENCE [LARGE SCALE GENOMIC DNA]</scope>
    <source>
        <strain evidence="6 7">R0</strain>
    </source>
</reference>
<dbReference type="FunFam" id="1.10.10.10:FF:000001">
    <property type="entry name" value="LysR family transcriptional regulator"/>
    <property type="match status" value="1"/>
</dbReference>
<dbReference type="CDD" id="cd05466">
    <property type="entry name" value="PBP2_LTTR_substrate"/>
    <property type="match status" value="1"/>
</dbReference>
<feature type="domain" description="HTH lysR-type" evidence="5">
    <location>
        <begin position="1"/>
        <end position="58"/>
    </location>
</feature>
<comment type="similarity">
    <text evidence="1">Belongs to the LysR transcriptional regulatory family.</text>
</comment>
<dbReference type="Pfam" id="PF03466">
    <property type="entry name" value="LysR_substrate"/>
    <property type="match status" value="1"/>
</dbReference>
<evidence type="ECO:0000256" key="3">
    <source>
        <dbReference type="ARBA" id="ARBA00023125"/>
    </source>
</evidence>
<keyword evidence="3" id="KW-0238">DNA-binding</keyword>
<dbReference type="SUPFAM" id="SSF53850">
    <property type="entry name" value="Periplasmic binding protein-like II"/>
    <property type="match status" value="1"/>
</dbReference>
<evidence type="ECO:0000256" key="4">
    <source>
        <dbReference type="ARBA" id="ARBA00023163"/>
    </source>
</evidence>
<dbReference type="Gene3D" id="1.10.10.10">
    <property type="entry name" value="Winged helix-like DNA-binding domain superfamily/Winged helix DNA-binding domain"/>
    <property type="match status" value="1"/>
</dbReference>
<keyword evidence="7" id="KW-1185">Reference proteome</keyword>
<dbReference type="InterPro" id="IPR000847">
    <property type="entry name" value="LysR_HTH_N"/>
</dbReference>
<dbReference type="GO" id="GO:0003700">
    <property type="term" value="F:DNA-binding transcription factor activity"/>
    <property type="evidence" value="ECO:0007669"/>
    <property type="project" value="InterPro"/>
</dbReference>
<comment type="caution">
    <text evidence="6">The sequence shown here is derived from an EMBL/GenBank/DDBJ whole genome shotgun (WGS) entry which is preliminary data.</text>
</comment>
<accession>A0A150WF47</accession>
<evidence type="ECO:0000256" key="1">
    <source>
        <dbReference type="ARBA" id="ARBA00009437"/>
    </source>
</evidence>
<dbReference type="Pfam" id="PF00126">
    <property type="entry name" value="HTH_1"/>
    <property type="match status" value="1"/>
</dbReference>
<evidence type="ECO:0000259" key="5">
    <source>
        <dbReference type="PROSITE" id="PS50931"/>
    </source>
</evidence>
<dbReference type="PANTHER" id="PTHR30126">
    <property type="entry name" value="HTH-TYPE TRANSCRIPTIONAL REGULATOR"/>
    <property type="match status" value="1"/>
</dbReference>
<dbReference type="Gene3D" id="3.40.190.10">
    <property type="entry name" value="Periplasmic binding protein-like II"/>
    <property type="match status" value="2"/>
</dbReference>
<dbReference type="InterPro" id="IPR036388">
    <property type="entry name" value="WH-like_DNA-bd_sf"/>
</dbReference>
<gene>
    <name evidence="6" type="ORF">AZI86_18295</name>
</gene>
<dbReference type="EMBL" id="LUKE01000006">
    <property type="protein sequence ID" value="KYG61649.1"/>
    <property type="molecule type" value="Genomic_DNA"/>
</dbReference>
<organism evidence="6 7">
    <name type="scientific">Bdellovibrio bacteriovorus</name>
    <dbReference type="NCBI Taxonomy" id="959"/>
    <lineage>
        <taxon>Bacteria</taxon>
        <taxon>Pseudomonadati</taxon>
        <taxon>Bdellovibrionota</taxon>
        <taxon>Bdellovibrionia</taxon>
        <taxon>Bdellovibrionales</taxon>
        <taxon>Pseudobdellovibrionaceae</taxon>
        <taxon>Bdellovibrio</taxon>
    </lineage>
</organism>
<dbReference type="InterPro" id="IPR005119">
    <property type="entry name" value="LysR_subst-bd"/>
</dbReference>
<evidence type="ECO:0000256" key="2">
    <source>
        <dbReference type="ARBA" id="ARBA00023015"/>
    </source>
</evidence>
<dbReference type="PANTHER" id="PTHR30126:SF40">
    <property type="entry name" value="HTH-TYPE TRANSCRIPTIONAL REGULATOR GLTR"/>
    <property type="match status" value="1"/>
</dbReference>
<keyword evidence="4" id="KW-0804">Transcription</keyword>
<evidence type="ECO:0000313" key="7">
    <source>
        <dbReference type="Proteomes" id="UP000075320"/>
    </source>
</evidence>
<dbReference type="GO" id="GO:0000976">
    <property type="term" value="F:transcription cis-regulatory region binding"/>
    <property type="evidence" value="ECO:0007669"/>
    <property type="project" value="TreeGrafter"/>
</dbReference>
<dbReference type="AlphaFoldDB" id="A0A150WF47"/>
<dbReference type="Proteomes" id="UP000075320">
    <property type="component" value="Unassembled WGS sequence"/>
</dbReference>
<evidence type="ECO:0000313" key="6">
    <source>
        <dbReference type="EMBL" id="KYG61649.1"/>
    </source>
</evidence>
<dbReference type="InterPro" id="IPR036390">
    <property type="entry name" value="WH_DNA-bd_sf"/>
</dbReference>